<keyword evidence="2" id="KW-1185">Reference proteome</keyword>
<dbReference type="AlphaFoldDB" id="A3MWF1"/>
<dbReference type="Proteomes" id="UP000001431">
    <property type="component" value="Chromosome"/>
</dbReference>
<protein>
    <submittedName>
        <fullName evidence="1">Uncharacterized protein</fullName>
    </submittedName>
</protein>
<dbReference type="GeneID" id="4909260"/>
<dbReference type="EMBL" id="CP000561">
    <property type="protein sequence ID" value="ABO08968.1"/>
    <property type="molecule type" value="Genomic_DNA"/>
</dbReference>
<dbReference type="RefSeq" id="WP_011850226.1">
    <property type="nucleotide sequence ID" value="NC_009073.1"/>
</dbReference>
<gene>
    <name evidence="1" type="ordered locus">Pcal_1550</name>
</gene>
<name>A3MWF1_PYRCJ</name>
<dbReference type="OrthoDB" id="29167at2157"/>
<evidence type="ECO:0000313" key="2">
    <source>
        <dbReference type="Proteomes" id="UP000001431"/>
    </source>
</evidence>
<organism evidence="1 2">
    <name type="scientific">Pyrobaculum calidifontis (strain DSM 21063 / JCM 11548 / VA1)</name>
    <dbReference type="NCBI Taxonomy" id="410359"/>
    <lineage>
        <taxon>Archaea</taxon>
        <taxon>Thermoproteota</taxon>
        <taxon>Thermoprotei</taxon>
        <taxon>Thermoproteales</taxon>
        <taxon>Thermoproteaceae</taxon>
        <taxon>Pyrobaculum</taxon>
    </lineage>
</organism>
<dbReference type="STRING" id="410359.Pcal_1550"/>
<sequence length="258" mass="26875">MKWGLIIVAVLAAAATVYFISTAQQQAVQTTTPTPATTAAVVTSAPPPPAVPFSERNYEVNYTYVMSVAVGEVSISLWGWGLEGVGLLGNYSVGVLTANLPPRGPVEVSYKAATEGGVLYVVNCLQGQCYAEGRPANYTVGVLLRGVNATAREVGRCEALGYAGVLVEERGVITPAALQTLLPGAQGRGEYVSTTCRVNGVPLTVKSSAYLNVTLYGQALTVKLTVEATAVKAGPFNATRYGEVLGEVKAPRRTSSAS</sequence>
<proteinExistence type="predicted"/>
<dbReference type="eggNOG" id="arCOG07483">
    <property type="taxonomic scope" value="Archaea"/>
</dbReference>
<accession>A3MWF1</accession>
<dbReference type="KEGG" id="pcl:Pcal_1550"/>
<dbReference type="HOGENOM" id="CLU_091234_0_0_2"/>
<evidence type="ECO:0000313" key="1">
    <source>
        <dbReference type="EMBL" id="ABO08968.1"/>
    </source>
</evidence>
<reference evidence="1" key="1">
    <citation type="submission" date="2007-02" db="EMBL/GenBank/DDBJ databases">
        <title>Complete sequence of Pyrobaculum calidifontis JCM 11548.</title>
        <authorList>
            <consortium name="US DOE Joint Genome Institute"/>
            <person name="Copeland A."/>
            <person name="Lucas S."/>
            <person name="Lapidus A."/>
            <person name="Barry K."/>
            <person name="Glavina del Rio T."/>
            <person name="Dalin E."/>
            <person name="Tice H."/>
            <person name="Pitluck S."/>
            <person name="Chain P."/>
            <person name="Malfatti S."/>
            <person name="Shin M."/>
            <person name="Vergez L."/>
            <person name="Schmutz J."/>
            <person name="Larimer F."/>
            <person name="Land M."/>
            <person name="Hauser L."/>
            <person name="Kyrpides N."/>
            <person name="Mikhailova N."/>
            <person name="Cozen A.E."/>
            <person name="Fitz-Gibbon S.T."/>
            <person name="House C.H."/>
            <person name="Saltikov C."/>
            <person name="Lowe T.M."/>
            <person name="Richardson P."/>
        </authorList>
    </citation>
    <scope>NUCLEOTIDE SEQUENCE [LARGE SCALE GENOMIC DNA]</scope>
    <source>
        <strain evidence="1">JCM 11548</strain>
    </source>
</reference>